<evidence type="ECO:0000313" key="3">
    <source>
        <dbReference type="Proteomes" id="UP000279446"/>
    </source>
</evidence>
<accession>A0A433YE38</accession>
<protein>
    <recommendedName>
        <fullName evidence="4">DUF3993 domain-containing protein</fullName>
    </recommendedName>
</protein>
<dbReference type="OrthoDB" id="2082320at2"/>
<evidence type="ECO:0000313" key="2">
    <source>
        <dbReference type="EMBL" id="RUT48121.1"/>
    </source>
</evidence>
<gene>
    <name evidence="2" type="ORF">EJP82_02990</name>
</gene>
<name>A0A433YE38_9BACL</name>
<dbReference type="Proteomes" id="UP000279446">
    <property type="component" value="Unassembled WGS sequence"/>
</dbReference>
<feature type="signal peptide" evidence="1">
    <location>
        <begin position="1"/>
        <end position="26"/>
    </location>
</feature>
<reference evidence="2 3" key="1">
    <citation type="submission" date="2018-12" db="EMBL/GenBank/DDBJ databases">
        <authorList>
            <person name="Sun L."/>
            <person name="Chen Z."/>
        </authorList>
    </citation>
    <scope>NUCLEOTIDE SEQUENCE [LARGE SCALE GENOMIC DNA]</scope>
    <source>
        <strain evidence="2 3">DSM 15890</strain>
    </source>
</reference>
<dbReference type="EMBL" id="RZNY01000002">
    <property type="protein sequence ID" value="RUT48121.1"/>
    <property type="molecule type" value="Genomic_DNA"/>
</dbReference>
<sequence length="189" mass="21376">MPNVLSKITAALLAILLLYLVPASQAAEREEDIRVLSAYNTLVQFTDAVRNKGYLSSQMYGDFAREIEAFGFMYDIDMEHRHKKYHPEYQDPADATSFKDDFSVLYDSYFTADLMKVLFPDSTFANGNMGNGDIAERKYKLEIGDYFTVTLVKRSVITYEVLGSFLHSQVSGKGTDSLTYGGMVLNEDY</sequence>
<evidence type="ECO:0008006" key="4">
    <source>
        <dbReference type="Google" id="ProtNLM"/>
    </source>
</evidence>
<dbReference type="RefSeq" id="WP_127190541.1">
    <property type="nucleotide sequence ID" value="NZ_RZNY01000002.1"/>
</dbReference>
<proteinExistence type="predicted"/>
<comment type="caution">
    <text evidence="2">The sequence shown here is derived from an EMBL/GenBank/DDBJ whole genome shotgun (WGS) entry which is preliminary data.</text>
</comment>
<feature type="chain" id="PRO_5019173075" description="DUF3993 domain-containing protein" evidence="1">
    <location>
        <begin position="27"/>
        <end position="189"/>
    </location>
</feature>
<dbReference type="AlphaFoldDB" id="A0A433YE38"/>
<keyword evidence="1" id="KW-0732">Signal</keyword>
<organism evidence="2 3">
    <name type="scientific">Paenibacillus anaericanus</name>
    <dbReference type="NCBI Taxonomy" id="170367"/>
    <lineage>
        <taxon>Bacteria</taxon>
        <taxon>Bacillati</taxon>
        <taxon>Bacillota</taxon>
        <taxon>Bacilli</taxon>
        <taxon>Bacillales</taxon>
        <taxon>Paenibacillaceae</taxon>
        <taxon>Paenibacillus</taxon>
    </lineage>
</organism>
<keyword evidence="3" id="KW-1185">Reference proteome</keyword>
<evidence type="ECO:0000256" key="1">
    <source>
        <dbReference type="SAM" id="SignalP"/>
    </source>
</evidence>